<organism evidence="1">
    <name type="scientific">marine metagenome</name>
    <dbReference type="NCBI Taxonomy" id="408172"/>
    <lineage>
        <taxon>unclassified sequences</taxon>
        <taxon>metagenomes</taxon>
        <taxon>ecological metagenomes</taxon>
    </lineage>
</organism>
<reference evidence="1" key="1">
    <citation type="submission" date="2018-05" db="EMBL/GenBank/DDBJ databases">
        <authorList>
            <person name="Lanie J.A."/>
            <person name="Ng W.-L."/>
            <person name="Kazmierczak K.M."/>
            <person name="Andrzejewski T.M."/>
            <person name="Davidsen T.M."/>
            <person name="Wayne K.J."/>
            <person name="Tettelin H."/>
            <person name="Glass J.I."/>
            <person name="Rusch D."/>
            <person name="Podicherti R."/>
            <person name="Tsui H.-C.T."/>
            <person name="Winkler M.E."/>
        </authorList>
    </citation>
    <scope>NUCLEOTIDE SEQUENCE</scope>
</reference>
<accession>A0A382IG78</accession>
<name>A0A382IG78_9ZZZZ</name>
<dbReference type="EMBL" id="UINC01067189">
    <property type="protein sequence ID" value="SVB98616.1"/>
    <property type="molecule type" value="Genomic_DNA"/>
</dbReference>
<dbReference type="AlphaFoldDB" id="A0A382IG78"/>
<gene>
    <name evidence="1" type="ORF">METZ01_LOCUS251470</name>
</gene>
<evidence type="ECO:0000313" key="1">
    <source>
        <dbReference type="EMBL" id="SVB98616.1"/>
    </source>
</evidence>
<sequence>MFAHAVFLTNSCFKWHSLILCIGLDVDQLRQIKGKELMNGLVIKISQQPSVTLIAYYEGEKTNSMRKINSNSSFRQMWDIPDPMKPLSRRLISLLLLDPAPVQIIALVACRQILSFQA</sequence>
<protein>
    <submittedName>
        <fullName evidence="1">Uncharacterized protein</fullName>
    </submittedName>
</protein>
<proteinExistence type="predicted"/>